<dbReference type="GO" id="GO:0003676">
    <property type="term" value="F:nucleic acid binding"/>
    <property type="evidence" value="ECO:0007669"/>
    <property type="project" value="InterPro"/>
</dbReference>
<evidence type="ECO:0000256" key="1">
    <source>
        <dbReference type="ARBA" id="ARBA00007692"/>
    </source>
</evidence>
<dbReference type="InterPro" id="IPR003690">
    <property type="entry name" value="MTERF"/>
</dbReference>
<dbReference type="GO" id="GO:0006353">
    <property type="term" value="P:DNA-templated transcription termination"/>
    <property type="evidence" value="ECO:0007669"/>
    <property type="project" value="UniProtKB-KW"/>
</dbReference>
<dbReference type="InterPro" id="IPR038538">
    <property type="entry name" value="MTERF_sf"/>
</dbReference>
<evidence type="ECO:0000256" key="3">
    <source>
        <dbReference type="ARBA" id="ARBA00022946"/>
    </source>
</evidence>
<name>A0A1Q3D097_CEPFO</name>
<evidence type="ECO:0000313" key="4">
    <source>
        <dbReference type="EMBL" id="GAV85845.1"/>
    </source>
</evidence>
<dbReference type="InParanoid" id="A0A1Q3D097"/>
<gene>
    <name evidence="4" type="ORF">CFOL_v3_29279</name>
</gene>
<proteinExistence type="inferred from homology"/>
<organism evidence="4 5">
    <name type="scientific">Cephalotus follicularis</name>
    <name type="common">Albany pitcher plant</name>
    <dbReference type="NCBI Taxonomy" id="3775"/>
    <lineage>
        <taxon>Eukaryota</taxon>
        <taxon>Viridiplantae</taxon>
        <taxon>Streptophyta</taxon>
        <taxon>Embryophyta</taxon>
        <taxon>Tracheophyta</taxon>
        <taxon>Spermatophyta</taxon>
        <taxon>Magnoliopsida</taxon>
        <taxon>eudicotyledons</taxon>
        <taxon>Gunneridae</taxon>
        <taxon>Pentapetalae</taxon>
        <taxon>rosids</taxon>
        <taxon>fabids</taxon>
        <taxon>Oxalidales</taxon>
        <taxon>Cephalotaceae</taxon>
        <taxon>Cephalotus</taxon>
    </lineage>
</organism>
<keyword evidence="2" id="KW-0804">Transcription</keyword>
<dbReference type="FunCoup" id="A0A1Q3D097">
    <property type="interactions" value="351"/>
</dbReference>
<evidence type="ECO:0000256" key="2">
    <source>
        <dbReference type="ARBA" id="ARBA00022472"/>
    </source>
</evidence>
<dbReference type="EMBL" id="BDDD01003707">
    <property type="protein sequence ID" value="GAV85845.1"/>
    <property type="molecule type" value="Genomic_DNA"/>
</dbReference>
<dbReference type="PANTHER" id="PTHR13068:SF166">
    <property type="entry name" value="TRANSCRIPTION TERMINATION FACTOR MTERF15, MITOCHONDRIAL-LIKE"/>
    <property type="match status" value="1"/>
</dbReference>
<accession>A0A1Q3D097</accession>
<dbReference type="PANTHER" id="PTHR13068">
    <property type="entry name" value="CGI-12 PROTEIN-RELATED"/>
    <property type="match status" value="1"/>
</dbReference>
<keyword evidence="2" id="KW-0805">Transcription regulation</keyword>
<keyword evidence="3" id="KW-0809">Transit peptide</keyword>
<comment type="caution">
    <text evidence="4">The sequence shown here is derived from an EMBL/GenBank/DDBJ whole genome shotgun (WGS) entry which is preliminary data.</text>
</comment>
<dbReference type="AlphaFoldDB" id="A0A1Q3D097"/>
<dbReference type="SMART" id="SM00733">
    <property type="entry name" value="Mterf"/>
    <property type="match status" value="6"/>
</dbReference>
<keyword evidence="5" id="KW-1185">Reference proteome</keyword>
<dbReference type="Proteomes" id="UP000187406">
    <property type="component" value="Unassembled WGS sequence"/>
</dbReference>
<dbReference type="STRING" id="3775.A0A1Q3D097"/>
<dbReference type="Pfam" id="PF02536">
    <property type="entry name" value="mTERF"/>
    <property type="match status" value="2"/>
</dbReference>
<dbReference type="OrthoDB" id="637682at2759"/>
<evidence type="ECO:0000313" key="5">
    <source>
        <dbReference type="Proteomes" id="UP000187406"/>
    </source>
</evidence>
<protein>
    <submittedName>
        <fullName evidence="4">mTERF domain-containing protein</fullName>
    </submittedName>
</protein>
<reference evidence="5" key="1">
    <citation type="submission" date="2016-04" db="EMBL/GenBank/DDBJ databases">
        <title>Cephalotus genome sequencing.</title>
        <authorList>
            <person name="Fukushima K."/>
            <person name="Hasebe M."/>
            <person name="Fang X."/>
        </authorList>
    </citation>
    <scope>NUCLEOTIDE SEQUENCE [LARGE SCALE GENOMIC DNA]</scope>
    <source>
        <strain evidence="5">cv. St1</strain>
    </source>
</reference>
<keyword evidence="2" id="KW-0806">Transcription termination</keyword>
<dbReference type="FunFam" id="1.25.70.10:FF:000001">
    <property type="entry name" value="Mitochondrial transcription termination factor-like"/>
    <property type="match status" value="1"/>
</dbReference>
<comment type="similarity">
    <text evidence="1">Belongs to the mTERF family.</text>
</comment>
<sequence>MMRISLCKAKSHLSCTYNLCSLINPSIVSLRYFSSNANEYSFTVSYLINSCGLSPESALSASKYVHFETPDKPNSVIDLFKNHGFSKSQISLIAKRHPPLLSSTDPERFLLRKIEFFYSKGMSKIDLAKIVSSYPVILSHSLNDRISPNFEYYEGLLGSDDLLMSIKRFPSILAYNPQSCIEPNIRLLREYGVSEPKIRYLLSRQPRTFIKRPDVFKEVVEEVKEMGVSPIRFNFIMAIHAKTTISKSTWEKKLDIYRRWGWSEEEISLAFARFPWCMMLSEDKIMAAMEIFVNKLDWDSKLIARCPSVLGLSLKKRIAPRCSVLRFLLLKGLIDRSMSIGTLFVCPEELFLRKYVVRYEEEAPHLLKLYREQMDLSN</sequence>
<dbReference type="Gene3D" id="1.25.70.10">
    <property type="entry name" value="Transcription termination factor 3, mitochondrial"/>
    <property type="match status" value="1"/>
</dbReference>